<dbReference type="CDD" id="cd12148">
    <property type="entry name" value="fungal_TF_MHR"/>
    <property type="match status" value="1"/>
</dbReference>
<feature type="region of interest" description="Disordered" evidence="4">
    <location>
        <begin position="101"/>
        <end position="127"/>
    </location>
</feature>
<evidence type="ECO:0000313" key="7">
    <source>
        <dbReference type="Proteomes" id="UP000076837"/>
    </source>
</evidence>
<dbReference type="STRING" id="5454.A0A163IHI8"/>
<feature type="compositionally biased region" description="Polar residues" evidence="4">
    <location>
        <begin position="784"/>
        <end position="812"/>
    </location>
</feature>
<dbReference type="CDD" id="cd00067">
    <property type="entry name" value="GAL4"/>
    <property type="match status" value="1"/>
</dbReference>
<feature type="compositionally biased region" description="Polar residues" evidence="4">
    <location>
        <begin position="711"/>
        <end position="720"/>
    </location>
</feature>
<dbReference type="Proteomes" id="UP000076837">
    <property type="component" value="Unassembled WGS sequence"/>
</dbReference>
<accession>A0A163IHI8</accession>
<evidence type="ECO:0000256" key="4">
    <source>
        <dbReference type="SAM" id="MobiDB-lite"/>
    </source>
</evidence>
<dbReference type="GO" id="GO:0000981">
    <property type="term" value="F:DNA-binding transcription factor activity, RNA polymerase II-specific"/>
    <property type="evidence" value="ECO:0007669"/>
    <property type="project" value="InterPro"/>
</dbReference>
<dbReference type="InterPro" id="IPR001138">
    <property type="entry name" value="Zn2Cys6_DnaBD"/>
</dbReference>
<dbReference type="EMBL" id="JYNV01000120">
    <property type="protein sequence ID" value="KZM25767.1"/>
    <property type="molecule type" value="Genomic_DNA"/>
</dbReference>
<dbReference type="Gene3D" id="4.10.240.10">
    <property type="entry name" value="Zn(2)-C6 fungal-type DNA-binding domain"/>
    <property type="match status" value="1"/>
</dbReference>
<dbReference type="GO" id="GO:0003677">
    <property type="term" value="F:DNA binding"/>
    <property type="evidence" value="ECO:0007669"/>
    <property type="project" value="InterPro"/>
</dbReference>
<dbReference type="AlphaFoldDB" id="A0A163IHI8"/>
<organism evidence="6 7">
    <name type="scientific">Didymella rabiei</name>
    <name type="common">Chickpea ascochyta blight fungus</name>
    <name type="synonym">Mycosphaerella rabiei</name>
    <dbReference type="NCBI Taxonomy" id="5454"/>
    <lineage>
        <taxon>Eukaryota</taxon>
        <taxon>Fungi</taxon>
        <taxon>Dikarya</taxon>
        <taxon>Ascomycota</taxon>
        <taxon>Pezizomycotina</taxon>
        <taxon>Dothideomycetes</taxon>
        <taxon>Pleosporomycetidae</taxon>
        <taxon>Pleosporales</taxon>
        <taxon>Pleosporineae</taxon>
        <taxon>Didymellaceae</taxon>
        <taxon>Ascochyta</taxon>
    </lineage>
</organism>
<dbReference type="Pfam" id="PF00172">
    <property type="entry name" value="Zn_clus"/>
    <property type="match status" value="1"/>
</dbReference>
<dbReference type="PANTHER" id="PTHR31001:SF90">
    <property type="entry name" value="CENTROMERE DNA-BINDING PROTEIN COMPLEX CBF3 SUBUNIT B"/>
    <property type="match status" value="1"/>
</dbReference>
<dbReference type="InterPro" id="IPR050613">
    <property type="entry name" value="Sec_Metabolite_Reg"/>
</dbReference>
<comment type="caution">
    <text evidence="6">The sequence shown here is derived from an EMBL/GenBank/DDBJ whole genome shotgun (WGS) entry which is preliminary data.</text>
</comment>
<feature type="region of interest" description="Disordered" evidence="4">
    <location>
        <begin position="670"/>
        <end position="694"/>
    </location>
</feature>
<keyword evidence="3" id="KW-0539">Nucleus</keyword>
<evidence type="ECO:0000256" key="1">
    <source>
        <dbReference type="ARBA" id="ARBA00004123"/>
    </source>
</evidence>
<dbReference type="GO" id="GO:0005634">
    <property type="term" value="C:nucleus"/>
    <property type="evidence" value="ECO:0007669"/>
    <property type="project" value="UniProtKB-SubCell"/>
</dbReference>
<dbReference type="GO" id="GO:0006351">
    <property type="term" value="P:DNA-templated transcription"/>
    <property type="evidence" value="ECO:0007669"/>
    <property type="project" value="InterPro"/>
</dbReference>
<keyword evidence="7" id="KW-1185">Reference proteome</keyword>
<proteinExistence type="predicted"/>
<feature type="compositionally biased region" description="Polar residues" evidence="4">
    <location>
        <begin position="678"/>
        <end position="693"/>
    </location>
</feature>
<reference evidence="6 7" key="1">
    <citation type="journal article" date="2016" name="Sci. Rep.">
        <title>Draft genome sequencing and secretome analysis of fungal phytopathogen Ascochyta rabiei provides insight into the necrotrophic effector repertoire.</title>
        <authorList>
            <person name="Verma S."/>
            <person name="Gazara R.K."/>
            <person name="Nizam S."/>
            <person name="Parween S."/>
            <person name="Chattopadhyay D."/>
            <person name="Verma P.K."/>
        </authorList>
    </citation>
    <scope>NUCLEOTIDE SEQUENCE [LARGE SCALE GENOMIC DNA]</scope>
    <source>
        <strain evidence="6 7">ArDII</strain>
    </source>
</reference>
<name>A0A163IHI8_DIDRA</name>
<evidence type="ECO:0000256" key="3">
    <source>
        <dbReference type="ARBA" id="ARBA00023242"/>
    </source>
</evidence>
<dbReference type="PROSITE" id="PS50048">
    <property type="entry name" value="ZN2_CY6_FUNGAL_2"/>
    <property type="match status" value="1"/>
</dbReference>
<evidence type="ECO:0000313" key="6">
    <source>
        <dbReference type="EMBL" id="KZM25767.1"/>
    </source>
</evidence>
<protein>
    <submittedName>
        <fullName evidence="6">DNA binding</fullName>
    </submittedName>
</protein>
<dbReference type="InterPro" id="IPR036864">
    <property type="entry name" value="Zn2-C6_fun-type_DNA-bd_sf"/>
</dbReference>
<keyword evidence="2" id="KW-0479">Metal-binding</keyword>
<feature type="domain" description="Zn(2)-C6 fungal-type" evidence="5">
    <location>
        <begin position="34"/>
        <end position="65"/>
    </location>
</feature>
<dbReference type="Pfam" id="PF04082">
    <property type="entry name" value="Fungal_trans"/>
    <property type="match status" value="1"/>
</dbReference>
<gene>
    <name evidence="6" type="ORF">ST47_g3076</name>
</gene>
<feature type="region of interest" description="Disordered" evidence="4">
    <location>
        <begin position="710"/>
        <end position="821"/>
    </location>
</feature>
<dbReference type="PANTHER" id="PTHR31001">
    <property type="entry name" value="UNCHARACTERIZED TRANSCRIPTIONAL REGULATORY PROTEIN"/>
    <property type="match status" value="1"/>
</dbReference>
<evidence type="ECO:0000256" key="2">
    <source>
        <dbReference type="ARBA" id="ARBA00022723"/>
    </source>
</evidence>
<dbReference type="InterPro" id="IPR007219">
    <property type="entry name" value="XnlR_reg_dom"/>
</dbReference>
<sequence length="921" mass="102426">MSTFSHDRTSTAVDQAIDVTRRKQQPQQSRQLLSCTKCRERKVKCDRTKPCSACCARGAPKECHFVAEGGDYAPIQQSYELRKLRAENLRLKERLRTSRVSIEDDDSDQSSGSQPGDRTRASSIKRRAARQKRFQGLEWSDSIYFGSPGLANVIADVTVNLSPPNVQSLAHLTPRGPDMYTPETPASYPFATLFPAGPEQCIPQLLDILPARKELFEYLAVFEKRVYVCAFPHLPIELTKCEIERFLADAERNARMCPDMLALVFAAIALGAQHSVWDQSGEQWKAGLIDAEAQRGNVYVAASMQALRIASFMNRPSLLAIEALIMMGPFLTNSGRFLDAWTLFGTTVRLAQAIGLHRHPKYLDPAPPTQREWRPLGISGIGDCPPPHELTTDPRTLRFGEFTNHFTIMARQILSSDRLTNVKIDEFTDLLSGLLDTMPEALQFDESWLDEDKELPEWPLSVMAAEDRQTSRLCSSCRYEVLFLFSVREQNAKFAALTHCINTGPIAWAVSGTSILRSSMILLLDALETGNLTHMRKVEQAYIVFRELQDNDVHQLAGLAVEKLSWGLDQLRKNIEATGTRHSPEKIDSACAAQDEADRVTGTLHDTVMGNANMLLLEETGLQSYAHEHFAPFACVTTGSGSEATTPDQLKQELELQLHDKVDRLAYTKLESSDRNAPISNEPHSTLGSSQGSPFGRYCVPSSHEYYQLPSCDNSPTSPRTLAAPPSQHSRNDGVLSAKRRPSKQTRAPHSEHLESPRIATSNDGRPEHGTDTEDNVEPPERWTQPTLSPKQYQMSAAQLRHNSCPSVHQPATTPPLLRPTYSSPLVNKNHSFSNNGPYDMRTQWSAYPAAPTTDSLESGRLHPSMSGQGHLTPAFPHQSAQQQQRIYQYLHPKHATDPGVSGTDVLSVEQMTVDQSGWGG</sequence>
<dbReference type="SMART" id="SM00066">
    <property type="entry name" value="GAL4"/>
    <property type="match status" value="1"/>
</dbReference>
<dbReference type="PROSITE" id="PS00463">
    <property type="entry name" value="ZN2_CY6_FUNGAL_1"/>
    <property type="match status" value="1"/>
</dbReference>
<comment type="subcellular location">
    <subcellularLocation>
        <location evidence="1">Nucleus</location>
    </subcellularLocation>
</comment>
<dbReference type="SUPFAM" id="SSF57701">
    <property type="entry name" value="Zn2/Cys6 DNA-binding domain"/>
    <property type="match status" value="1"/>
</dbReference>
<dbReference type="GO" id="GO:0008270">
    <property type="term" value="F:zinc ion binding"/>
    <property type="evidence" value="ECO:0007669"/>
    <property type="project" value="InterPro"/>
</dbReference>
<evidence type="ECO:0000259" key="5">
    <source>
        <dbReference type="PROSITE" id="PS50048"/>
    </source>
</evidence>